<name>A0A450T5R1_9GAMM</name>
<proteinExistence type="predicted"/>
<protein>
    <submittedName>
        <fullName evidence="1">Uncharacterized conserved protein, DUF4415 family</fullName>
    </submittedName>
</protein>
<organism evidence="1">
    <name type="scientific">Candidatus Kentrum sp. DK</name>
    <dbReference type="NCBI Taxonomy" id="2126562"/>
    <lineage>
        <taxon>Bacteria</taxon>
        <taxon>Pseudomonadati</taxon>
        <taxon>Pseudomonadota</taxon>
        <taxon>Gammaproteobacteria</taxon>
        <taxon>Candidatus Kentrum</taxon>
    </lineage>
</organism>
<reference evidence="1" key="1">
    <citation type="submission" date="2019-02" db="EMBL/GenBank/DDBJ databases">
        <authorList>
            <person name="Gruber-Vodicka R. H."/>
            <person name="Seah K. B. B."/>
        </authorList>
    </citation>
    <scope>NUCLEOTIDE SEQUENCE</scope>
    <source>
        <strain evidence="1">BECK_DK161</strain>
    </source>
</reference>
<evidence type="ECO:0000313" key="1">
    <source>
        <dbReference type="EMBL" id="VFJ61746.1"/>
    </source>
</evidence>
<dbReference type="InterPro" id="IPR025528">
    <property type="entry name" value="BrnA_antitoxin"/>
</dbReference>
<gene>
    <name evidence="1" type="ORF">BECKDK2373C_GA0170839_10915</name>
</gene>
<dbReference type="EMBL" id="CAADEY010000091">
    <property type="protein sequence ID" value="VFJ61746.1"/>
    <property type="molecule type" value="Genomic_DNA"/>
</dbReference>
<sequence>MPDEDIDLSDIPEITDEQMAKARLRIGGRSVPEGKAAAKVEISVDADVVAYFRMKMGEKNYQSVMNEMLRSGIRNSDIDKFGLDNILAEP</sequence>
<dbReference type="AlphaFoldDB" id="A0A450T5R1"/>
<dbReference type="Pfam" id="PF14384">
    <property type="entry name" value="BrnA_antitoxin"/>
    <property type="match status" value="1"/>
</dbReference>
<accession>A0A450T5R1</accession>